<feature type="compositionally biased region" description="Low complexity" evidence="14">
    <location>
        <begin position="10"/>
        <end position="24"/>
    </location>
</feature>
<evidence type="ECO:0000256" key="3">
    <source>
        <dbReference type="ARBA" id="ARBA00008621"/>
    </source>
</evidence>
<dbReference type="GO" id="GO:0008948">
    <property type="term" value="F:oxaloacetate decarboxylase activity"/>
    <property type="evidence" value="ECO:0007669"/>
    <property type="project" value="UniProtKB-EC"/>
</dbReference>
<comment type="catalytic activity">
    <reaction evidence="12">
        <text>oxaloacetate + H(+) = pyruvate + CO2</text>
        <dbReference type="Rhea" id="RHEA:15641"/>
        <dbReference type="ChEBI" id="CHEBI:15361"/>
        <dbReference type="ChEBI" id="CHEBI:15378"/>
        <dbReference type="ChEBI" id="CHEBI:16452"/>
        <dbReference type="ChEBI" id="CHEBI:16526"/>
        <dbReference type="EC" id="4.1.1.112"/>
    </reaction>
</comment>
<feature type="binding site" evidence="13">
    <location>
        <position position="131"/>
    </location>
    <ligand>
        <name>Mg(2+)</name>
        <dbReference type="ChEBI" id="CHEBI:18420"/>
    </ligand>
</feature>
<dbReference type="RefSeq" id="WP_120758579.1">
    <property type="nucleotide sequence ID" value="NZ_RBAM01000016.1"/>
</dbReference>
<evidence type="ECO:0000256" key="9">
    <source>
        <dbReference type="ARBA" id="ARBA00029596"/>
    </source>
</evidence>
<dbReference type="CDD" id="cd16841">
    <property type="entry name" value="RraA_family"/>
    <property type="match status" value="1"/>
</dbReference>
<comment type="subunit">
    <text evidence="4">Homotrimer.</text>
</comment>
<dbReference type="Gene3D" id="3.50.30.40">
    <property type="entry name" value="Ribonuclease E inhibitor RraA/RraA-like"/>
    <property type="match status" value="1"/>
</dbReference>
<evidence type="ECO:0000256" key="5">
    <source>
        <dbReference type="ARBA" id="ARBA00012213"/>
    </source>
</evidence>
<comment type="similarity">
    <text evidence="3">Belongs to the class II aldolase/RraA-like family.</text>
</comment>
<evidence type="ECO:0000256" key="8">
    <source>
        <dbReference type="ARBA" id="ARBA00025046"/>
    </source>
</evidence>
<evidence type="ECO:0000256" key="14">
    <source>
        <dbReference type="SAM" id="MobiDB-lite"/>
    </source>
</evidence>
<dbReference type="EC" id="4.1.1.112" evidence="6"/>
<evidence type="ECO:0000256" key="1">
    <source>
        <dbReference type="ARBA" id="ARBA00001342"/>
    </source>
</evidence>
<dbReference type="EMBL" id="RBAM01000016">
    <property type="protein sequence ID" value="RKN64223.1"/>
    <property type="molecule type" value="Genomic_DNA"/>
</dbReference>
<dbReference type="Proteomes" id="UP000270343">
    <property type="component" value="Unassembled WGS sequence"/>
</dbReference>
<dbReference type="SUPFAM" id="SSF89562">
    <property type="entry name" value="RraA-like"/>
    <property type="match status" value="1"/>
</dbReference>
<evidence type="ECO:0000256" key="2">
    <source>
        <dbReference type="ARBA" id="ARBA00001968"/>
    </source>
</evidence>
<keyword evidence="13" id="KW-0479">Metal-binding</keyword>
<dbReference type="InterPro" id="IPR036704">
    <property type="entry name" value="RraA/RraA-like_sf"/>
</dbReference>
<comment type="caution">
    <text evidence="15">The sequence shown here is derived from an EMBL/GenBank/DDBJ whole genome shotgun (WGS) entry which is preliminary data.</text>
</comment>
<protein>
    <recommendedName>
        <fullName evidence="7">Putative 4-hydroxy-4-methyl-2-oxoglutarate aldolase</fullName>
        <ecNumber evidence="6">4.1.1.112</ecNumber>
        <ecNumber evidence="5">4.1.3.17</ecNumber>
    </recommendedName>
    <alternativeName>
        <fullName evidence="11">Oxaloacetate decarboxylase</fullName>
    </alternativeName>
    <alternativeName>
        <fullName evidence="9">Regulator of ribonuclease activity homolog</fullName>
    </alternativeName>
    <alternativeName>
        <fullName evidence="10">RraA-like protein</fullName>
    </alternativeName>
</protein>
<reference evidence="15 16" key="1">
    <citation type="journal article" date="2015" name="Antonie Van Leeuwenhoek">
        <title>Streptomyces klenkii sp. nov., isolated from deep marine sediment.</title>
        <authorList>
            <person name="Veyisoglu A."/>
            <person name="Sahin N."/>
        </authorList>
    </citation>
    <scope>NUCLEOTIDE SEQUENCE [LARGE SCALE GENOMIC DNA]</scope>
    <source>
        <strain evidence="15 16">KCTC 29202</strain>
    </source>
</reference>
<name>A0A3B0AUL0_9ACTN</name>
<evidence type="ECO:0000313" key="15">
    <source>
        <dbReference type="EMBL" id="RKN64223.1"/>
    </source>
</evidence>
<gene>
    <name evidence="15" type="ORF">D7231_29005</name>
</gene>
<evidence type="ECO:0000256" key="10">
    <source>
        <dbReference type="ARBA" id="ARBA00030169"/>
    </source>
</evidence>
<proteinExistence type="inferred from homology"/>
<comment type="function">
    <text evidence="8">Catalyzes the aldol cleavage of 4-hydroxy-4-methyl-2-oxoglutarate (HMG) into 2 molecules of pyruvate. Also contains a secondary oxaloacetate (OAA) decarboxylase activity due to the common pyruvate enolate transition state formed following C-C bond cleavage in the retro-aldol and decarboxylation reactions.</text>
</comment>
<evidence type="ECO:0000256" key="4">
    <source>
        <dbReference type="ARBA" id="ARBA00011233"/>
    </source>
</evidence>
<comment type="cofactor">
    <cofactor evidence="13">
        <name>Mg(2+)</name>
        <dbReference type="ChEBI" id="CHEBI:18420"/>
    </cofactor>
</comment>
<dbReference type="EC" id="4.1.3.17" evidence="5"/>
<dbReference type="GO" id="GO:0046872">
    <property type="term" value="F:metal ion binding"/>
    <property type="evidence" value="ECO:0007669"/>
    <property type="project" value="UniProtKB-KW"/>
</dbReference>
<evidence type="ECO:0000256" key="7">
    <source>
        <dbReference type="ARBA" id="ARBA00016549"/>
    </source>
</evidence>
<accession>A0A3B0AUL0</accession>
<dbReference type="PANTHER" id="PTHR33254:SF4">
    <property type="entry name" value="4-HYDROXY-4-METHYL-2-OXOGLUTARATE ALDOLASE 3-RELATED"/>
    <property type="match status" value="1"/>
</dbReference>
<evidence type="ECO:0000256" key="13">
    <source>
        <dbReference type="PIRSR" id="PIRSR605493-1"/>
    </source>
</evidence>
<dbReference type="PANTHER" id="PTHR33254">
    <property type="entry name" value="4-HYDROXY-4-METHYL-2-OXOGLUTARATE ALDOLASE 3-RELATED"/>
    <property type="match status" value="1"/>
</dbReference>
<feature type="binding site" evidence="13">
    <location>
        <begin position="108"/>
        <end position="111"/>
    </location>
    <ligand>
        <name>substrate</name>
    </ligand>
</feature>
<dbReference type="InterPro" id="IPR005493">
    <property type="entry name" value="RraA/RraA-like"/>
</dbReference>
<dbReference type="OrthoDB" id="943692at2"/>
<comment type="catalytic activity">
    <reaction evidence="1">
        <text>4-hydroxy-4-methyl-2-oxoglutarate = 2 pyruvate</text>
        <dbReference type="Rhea" id="RHEA:22748"/>
        <dbReference type="ChEBI" id="CHEBI:15361"/>
        <dbReference type="ChEBI" id="CHEBI:58276"/>
        <dbReference type="EC" id="4.1.3.17"/>
    </reaction>
</comment>
<keyword evidence="16" id="KW-1185">Reference proteome</keyword>
<dbReference type="Pfam" id="PF03737">
    <property type="entry name" value="RraA-like"/>
    <property type="match status" value="1"/>
</dbReference>
<evidence type="ECO:0000256" key="11">
    <source>
        <dbReference type="ARBA" id="ARBA00032305"/>
    </source>
</evidence>
<evidence type="ECO:0000256" key="12">
    <source>
        <dbReference type="ARBA" id="ARBA00047973"/>
    </source>
</evidence>
<comment type="cofactor">
    <cofactor evidence="2">
        <name>a divalent metal cation</name>
        <dbReference type="ChEBI" id="CHEBI:60240"/>
    </cofactor>
</comment>
<dbReference type="AlphaFoldDB" id="A0A3B0AUL0"/>
<keyword evidence="13" id="KW-0460">Magnesium</keyword>
<feature type="region of interest" description="Disordered" evidence="14">
    <location>
        <begin position="1"/>
        <end position="31"/>
    </location>
</feature>
<evidence type="ECO:0000313" key="16">
    <source>
        <dbReference type="Proteomes" id="UP000270343"/>
    </source>
</evidence>
<sequence>MTPTPPLDRTGTTAAPDGTAAGTPAPLPTAAPLPTTALWDAGVRLGAGVELPPLPLAPVAAGMRCAGPLRRVQHTEGVVSIFAGMDAAAPGDILLIDNSGRTDEACVGDLVAIEALQAGIAGIVVWGCHRDSDELAAIGLPVFSLGPCPASPRLGPGRPAPPALPRIAGRDGDGVAADSDGVLFLPAAARDGVSALAARIVRAERSQAELALQGISLREQLRWDRFLERRRTDPGYAFRSHLAQVDGALE</sequence>
<feature type="binding site" evidence="13">
    <location>
        <position position="130"/>
    </location>
    <ligand>
        <name>substrate</name>
    </ligand>
</feature>
<organism evidence="15 16">
    <name type="scientific">Streptomyces klenkii</name>
    <dbReference type="NCBI Taxonomy" id="1420899"/>
    <lineage>
        <taxon>Bacteria</taxon>
        <taxon>Bacillati</taxon>
        <taxon>Actinomycetota</taxon>
        <taxon>Actinomycetes</taxon>
        <taxon>Kitasatosporales</taxon>
        <taxon>Streptomycetaceae</taxon>
        <taxon>Streptomyces</taxon>
    </lineage>
</organism>
<dbReference type="GO" id="GO:0047443">
    <property type="term" value="F:4-hydroxy-4-methyl-2-oxoglutarate aldolase activity"/>
    <property type="evidence" value="ECO:0007669"/>
    <property type="project" value="UniProtKB-EC"/>
</dbReference>
<evidence type="ECO:0000256" key="6">
    <source>
        <dbReference type="ARBA" id="ARBA00012947"/>
    </source>
</evidence>